<dbReference type="PROSITE" id="PS50995">
    <property type="entry name" value="HTH_MARR_2"/>
    <property type="match status" value="1"/>
</dbReference>
<organism evidence="5 6">
    <name type="scientific">Saccharopolyspora erythraea</name>
    <name type="common">Streptomyces erythraeus</name>
    <dbReference type="NCBI Taxonomy" id="1836"/>
    <lineage>
        <taxon>Bacteria</taxon>
        <taxon>Bacillati</taxon>
        <taxon>Actinomycetota</taxon>
        <taxon>Actinomycetes</taxon>
        <taxon>Pseudonocardiales</taxon>
        <taxon>Pseudonocardiaceae</taxon>
        <taxon>Saccharopolyspora</taxon>
    </lineage>
</organism>
<dbReference type="Gene3D" id="1.10.10.10">
    <property type="entry name" value="Winged helix-like DNA-binding domain superfamily/Winged helix DNA-binding domain"/>
    <property type="match status" value="1"/>
</dbReference>
<keyword evidence="2" id="KW-0238">DNA-binding</keyword>
<dbReference type="InterPro" id="IPR039422">
    <property type="entry name" value="MarR/SlyA-like"/>
</dbReference>
<dbReference type="InterPro" id="IPR036390">
    <property type="entry name" value="WH_DNA-bd_sf"/>
</dbReference>
<dbReference type="PANTHER" id="PTHR33164">
    <property type="entry name" value="TRANSCRIPTIONAL REGULATOR, MARR FAMILY"/>
    <property type="match status" value="1"/>
</dbReference>
<dbReference type="InterPro" id="IPR036388">
    <property type="entry name" value="WH-like_DNA-bd_sf"/>
</dbReference>
<gene>
    <name evidence="5" type="ORF">GCM10009533_39390</name>
</gene>
<accession>A0ABP3N8B4</accession>
<evidence type="ECO:0000256" key="1">
    <source>
        <dbReference type="ARBA" id="ARBA00023015"/>
    </source>
</evidence>
<name>A0ABP3N8B4_SACER</name>
<dbReference type="EMBL" id="BAAAGS010000026">
    <property type="protein sequence ID" value="GAA0536299.1"/>
    <property type="molecule type" value="Genomic_DNA"/>
</dbReference>
<evidence type="ECO:0000259" key="4">
    <source>
        <dbReference type="PROSITE" id="PS50995"/>
    </source>
</evidence>
<proteinExistence type="predicted"/>
<dbReference type="SUPFAM" id="SSF46785">
    <property type="entry name" value="Winged helix' DNA-binding domain"/>
    <property type="match status" value="1"/>
</dbReference>
<dbReference type="InterPro" id="IPR023187">
    <property type="entry name" value="Tscrpt_reg_MarR-type_CS"/>
</dbReference>
<reference evidence="6" key="1">
    <citation type="journal article" date="2019" name="Int. J. Syst. Evol. Microbiol.">
        <title>The Global Catalogue of Microorganisms (GCM) 10K type strain sequencing project: providing services to taxonomists for standard genome sequencing and annotation.</title>
        <authorList>
            <consortium name="The Broad Institute Genomics Platform"/>
            <consortium name="The Broad Institute Genome Sequencing Center for Infectious Disease"/>
            <person name="Wu L."/>
            <person name="Ma J."/>
        </authorList>
    </citation>
    <scope>NUCLEOTIDE SEQUENCE [LARGE SCALE GENOMIC DNA]</scope>
    <source>
        <strain evidence="6">JCM 10303</strain>
    </source>
</reference>
<evidence type="ECO:0000313" key="6">
    <source>
        <dbReference type="Proteomes" id="UP001500729"/>
    </source>
</evidence>
<evidence type="ECO:0000313" key="5">
    <source>
        <dbReference type="EMBL" id="GAA0536299.1"/>
    </source>
</evidence>
<dbReference type="RefSeq" id="WP_009947030.1">
    <property type="nucleotide sequence ID" value="NZ_BAAAGS010000026.1"/>
</dbReference>
<dbReference type="Proteomes" id="UP001500729">
    <property type="component" value="Unassembled WGS sequence"/>
</dbReference>
<keyword evidence="3" id="KW-0804">Transcription</keyword>
<keyword evidence="6" id="KW-1185">Reference proteome</keyword>
<evidence type="ECO:0000256" key="2">
    <source>
        <dbReference type="ARBA" id="ARBA00023125"/>
    </source>
</evidence>
<dbReference type="PANTHER" id="PTHR33164:SF43">
    <property type="entry name" value="HTH-TYPE TRANSCRIPTIONAL REPRESSOR YETL"/>
    <property type="match status" value="1"/>
</dbReference>
<comment type="caution">
    <text evidence="5">The sequence shown here is derived from an EMBL/GenBank/DDBJ whole genome shotgun (WGS) entry which is preliminary data.</text>
</comment>
<dbReference type="PROSITE" id="PS01117">
    <property type="entry name" value="HTH_MARR_1"/>
    <property type="match status" value="1"/>
</dbReference>
<feature type="domain" description="HTH marR-type" evidence="4">
    <location>
        <begin position="15"/>
        <end position="148"/>
    </location>
</feature>
<sequence length="164" mass="18359">MAKNSDRDAAPPWIADNIGFLLAKAGTLSTELFRSRLERLDVRPRHYSVLSVLHLHPEQCTQQFLAGCLEVEPSSVVSVVDDLEDRGLVERRRDPGDRRRNVLVVTERGEELIADAQEIAAELEQDLMAGVPERRRREMRTLLINVLGNATRTQHPEVEAGSAG</sequence>
<dbReference type="PRINTS" id="PR00598">
    <property type="entry name" value="HTHMARR"/>
</dbReference>
<dbReference type="InterPro" id="IPR000835">
    <property type="entry name" value="HTH_MarR-typ"/>
</dbReference>
<protein>
    <submittedName>
        <fullName evidence="5">MarR family transcriptional regulator</fullName>
    </submittedName>
</protein>
<dbReference type="Pfam" id="PF12802">
    <property type="entry name" value="MarR_2"/>
    <property type="match status" value="1"/>
</dbReference>
<keyword evidence="1" id="KW-0805">Transcription regulation</keyword>
<dbReference type="SMART" id="SM00347">
    <property type="entry name" value="HTH_MARR"/>
    <property type="match status" value="1"/>
</dbReference>
<evidence type="ECO:0000256" key="3">
    <source>
        <dbReference type="ARBA" id="ARBA00023163"/>
    </source>
</evidence>